<name>D0LJB8_HALO1</name>
<gene>
    <name evidence="1" type="ordered locus">Hoch_2428</name>
</gene>
<dbReference type="EMBL" id="CP001804">
    <property type="protein sequence ID" value="ACY14965.1"/>
    <property type="molecule type" value="Genomic_DNA"/>
</dbReference>
<dbReference type="AlphaFoldDB" id="D0LJB8"/>
<dbReference type="HOGENOM" id="CLU_3270930_0_0_7"/>
<protein>
    <submittedName>
        <fullName evidence="1">Uncharacterized protein</fullName>
    </submittedName>
</protein>
<dbReference type="KEGG" id="hoh:Hoch_2428"/>
<dbReference type="Proteomes" id="UP000001880">
    <property type="component" value="Chromosome"/>
</dbReference>
<dbReference type="STRING" id="502025.Hoch_2428"/>
<sequence>MYHPLARDSSDERARNAPPLTFAGWSPLRAEFIQYDPAPPV</sequence>
<proteinExistence type="predicted"/>
<reference evidence="1 2" key="1">
    <citation type="journal article" date="2010" name="Stand. Genomic Sci.">
        <title>Complete genome sequence of Haliangium ochraceum type strain (SMP-2).</title>
        <authorList>
            <consortium name="US DOE Joint Genome Institute (JGI-PGF)"/>
            <person name="Ivanova N."/>
            <person name="Daum C."/>
            <person name="Lang E."/>
            <person name="Abt B."/>
            <person name="Kopitz M."/>
            <person name="Saunders E."/>
            <person name="Lapidus A."/>
            <person name="Lucas S."/>
            <person name="Glavina Del Rio T."/>
            <person name="Nolan M."/>
            <person name="Tice H."/>
            <person name="Copeland A."/>
            <person name="Cheng J.F."/>
            <person name="Chen F."/>
            <person name="Bruce D."/>
            <person name="Goodwin L."/>
            <person name="Pitluck S."/>
            <person name="Mavromatis K."/>
            <person name="Pati A."/>
            <person name="Mikhailova N."/>
            <person name="Chen A."/>
            <person name="Palaniappan K."/>
            <person name="Land M."/>
            <person name="Hauser L."/>
            <person name="Chang Y.J."/>
            <person name="Jeffries C.D."/>
            <person name="Detter J.C."/>
            <person name="Brettin T."/>
            <person name="Rohde M."/>
            <person name="Goker M."/>
            <person name="Bristow J."/>
            <person name="Markowitz V."/>
            <person name="Eisen J.A."/>
            <person name="Hugenholtz P."/>
            <person name="Kyrpides N.C."/>
            <person name="Klenk H.P."/>
        </authorList>
    </citation>
    <scope>NUCLEOTIDE SEQUENCE [LARGE SCALE GENOMIC DNA]</scope>
    <source>
        <strain evidence="2">DSM 14365 / CIP 107738 / JCM 11303 / AJ 13395 / SMP-2</strain>
    </source>
</reference>
<evidence type="ECO:0000313" key="2">
    <source>
        <dbReference type="Proteomes" id="UP000001880"/>
    </source>
</evidence>
<keyword evidence="2" id="KW-1185">Reference proteome</keyword>
<evidence type="ECO:0000313" key="1">
    <source>
        <dbReference type="EMBL" id="ACY14965.1"/>
    </source>
</evidence>
<accession>D0LJB8</accession>
<organism evidence="1 2">
    <name type="scientific">Haliangium ochraceum (strain DSM 14365 / JCM 11303 / SMP-2)</name>
    <dbReference type="NCBI Taxonomy" id="502025"/>
    <lineage>
        <taxon>Bacteria</taxon>
        <taxon>Pseudomonadati</taxon>
        <taxon>Myxococcota</taxon>
        <taxon>Polyangia</taxon>
        <taxon>Haliangiales</taxon>
        <taxon>Kofleriaceae</taxon>
        <taxon>Haliangium</taxon>
    </lineage>
</organism>